<comment type="subcellular location">
    <subcellularLocation>
        <location evidence="1">Cell membrane</location>
        <topology evidence="1">Multi-pass membrane protein</topology>
    </subcellularLocation>
</comment>
<keyword evidence="4" id="KW-0812">Transmembrane</keyword>
<gene>
    <name evidence="8" type="ORF">QWZ14_02020</name>
</gene>
<evidence type="ECO:0000256" key="6">
    <source>
        <dbReference type="ARBA" id="ARBA00023136"/>
    </source>
</evidence>
<dbReference type="Proteomes" id="UP001529369">
    <property type="component" value="Unassembled WGS sequence"/>
</dbReference>
<comment type="caution">
    <text evidence="8">The sequence shown here is derived from an EMBL/GenBank/DDBJ whole genome shotgun (WGS) entry which is preliminary data.</text>
</comment>
<organism evidence="8 9">
    <name type="scientific">Paeniroseomonas aquatica</name>
    <dbReference type="NCBI Taxonomy" id="373043"/>
    <lineage>
        <taxon>Bacteria</taxon>
        <taxon>Pseudomonadati</taxon>
        <taxon>Pseudomonadota</taxon>
        <taxon>Alphaproteobacteria</taxon>
        <taxon>Acetobacterales</taxon>
        <taxon>Acetobacteraceae</taxon>
        <taxon>Paeniroseomonas</taxon>
    </lineage>
</organism>
<protein>
    <submittedName>
        <fullName evidence="8">DUF421 domain-containing protein</fullName>
    </submittedName>
</protein>
<keyword evidence="9" id="KW-1185">Reference proteome</keyword>
<evidence type="ECO:0000256" key="5">
    <source>
        <dbReference type="ARBA" id="ARBA00022989"/>
    </source>
</evidence>
<evidence type="ECO:0000313" key="8">
    <source>
        <dbReference type="EMBL" id="MDN3563154.1"/>
    </source>
</evidence>
<evidence type="ECO:0000256" key="1">
    <source>
        <dbReference type="ARBA" id="ARBA00004651"/>
    </source>
</evidence>
<dbReference type="EMBL" id="JAUFPN010000016">
    <property type="protein sequence ID" value="MDN3563154.1"/>
    <property type="molecule type" value="Genomic_DNA"/>
</dbReference>
<evidence type="ECO:0000256" key="2">
    <source>
        <dbReference type="ARBA" id="ARBA00006448"/>
    </source>
</evidence>
<dbReference type="Gene3D" id="3.30.240.20">
    <property type="entry name" value="bsu07140 like domains"/>
    <property type="match status" value="1"/>
</dbReference>
<comment type="similarity">
    <text evidence="2">Belongs to the UPF0702 family.</text>
</comment>
<dbReference type="InterPro" id="IPR007353">
    <property type="entry name" value="DUF421"/>
</dbReference>
<name>A0ABT8A0A6_9PROT</name>
<dbReference type="Pfam" id="PF04239">
    <property type="entry name" value="DUF421"/>
    <property type="match status" value="1"/>
</dbReference>
<keyword evidence="6" id="KW-0472">Membrane</keyword>
<keyword evidence="3" id="KW-1003">Cell membrane</keyword>
<sequence>MGRIPNAHDASYVSGAATLVAVLGTHAALTRLRLIPGLASFIEREPRLLIAHGRLLTGELRRCGLTRADLKVVLRQQGTKAFAAVRYAVLEQRGQISVVHEIGAGATVPELLQGIVPMRPT</sequence>
<dbReference type="RefSeq" id="WP_290314890.1">
    <property type="nucleotide sequence ID" value="NZ_JAUFPN010000016.1"/>
</dbReference>
<reference evidence="9" key="1">
    <citation type="journal article" date="2019" name="Int. J. Syst. Evol. Microbiol.">
        <title>The Global Catalogue of Microorganisms (GCM) 10K type strain sequencing project: providing services to taxonomists for standard genome sequencing and annotation.</title>
        <authorList>
            <consortium name="The Broad Institute Genomics Platform"/>
            <consortium name="The Broad Institute Genome Sequencing Center for Infectious Disease"/>
            <person name="Wu L."/>
            <person name="Ma J."/>
        </authorList>
    </citation>
    <scope>NUCLEOTIDE SEQUENCE [LARGE SCALE GENOMIC DNA]</scope>
    <source>
        <strain evidence="9">CECT 7131</strain>
    </source>
</reference>
<accession>A0ABT8A0A6</accession>
<dbReference type="InterPro" id="IPR023090">
    <property type="entry name" value="UPF0702_alpha/beta_dom_sf"/>
</dbReference>
<proteinExistence type="inferred from homology"/>
<dbReference type="PANTHER" id="PTHR34582:SF6">
    <property type="entry name" value="UPF0702 TRANSMEMBRANE PROTEIN YCAP"/>
    <property type="match status" value="1"/>
</dbReference>
<evidence type="ECO:0000256" key="3">
    <source>
        <dbReference type="ARBA" id="ARBA00022475"/>
    </source>
</evidence>
<evidence type="ECO:0000313" key="9">
    <source>
        <dbReference type="Proteomes" id="UP001529369"/>
    </source>
</evidence>
<keyword evidence="5" id="KW-1133">Transmembrane helix</keyword>
<evidence type="ECO:0000256" key="4">
    <source>
        <dbReference type="ARBA" id="ARBA00022692"/>
    </source>
</evidence>
<evidence type="ECO:0000259" key="7">
    <source>
        <dbReference type="Pfam" id="PF04239"/>
    </source>
</evidence>
<feature type="domain" description="YetF C-terminal" evidence="7">
    <location>
        <begin position="38"/>
        <end position="101"/>
    </location>
</feature>
<dbReference type="PANTHER" id="PTHR34582">
    <property type="entry name" value="UPF0702 TRANSMEMBRANE PROTEIN YCAP"/>
    <property type="match status" value="1"/>
</dbReference>